<dbReference type="Pfam" id="PF04031">
    <property type="entry name" value="Las1"/>
    <property type="match status" value="1"/>
</dbReference>
<proteinExistence type="predicted"/>
<dbReference type="Proteomes" id="UP000274131">
    <property type="component" value="Unassembled WGS sequence"/>
</dbReference>
<dbReference type="STRING" id="51028.A0A0N4V0Q0"/>
<evidence type="ECO:0000313" key="3">
    <source>
        <dbReference type="WBParaSite" id="EVEC_0000350001-mRNA-1"/>
    </source>
</evidence>
<dbReference type="OrthoDB" id="10263222at2759"/>
<dbReference type="GO" id="GO:0004519">
    <property type="term" value="F:endonuclease activity"/>
    <property type="evidence" value="ECO:0007669"/>
    <property type="project" value="InterPro"/>
</dbReference>
<dbReference type="PANTHER" id="PTHR15002">
    <property type="entry name" value="RIBOSOMAL BIOGENESIS PROTEIN LAS1L"/>
    <property type="match status" value="1"/>
</dbReference>
<dbReference type="GO" id="GO:0030687">
    <property type="term" value="C:preribosome, large subunit precursor"/>
    <property type="evidence" value="ECO:0007669"/>
    <property type="project" value="TreeGrafter"/>
</dbReference>
<organism evidence="3">
    <name type="scientific">Enterobius vermicularis</name>
    <name type="common">Human pinworm</name>
    <dbReference type="NCBI Taxonomy" id="51028"/>
    <lineage>
        <taxon>Eukaryota</taxon>
        <taxon>Metazoa</taxon>
        <taxon>Ecdysozoa</taxon>
        <taxon>Nematoda</taxon>
        <taxon>Chromadorea</taxon>
        <taxon>Rhabditida</taxon>
        <taxon>Spirurina</taxon>
        <taxon>Oxyuridomorpha</taxon>
        <taxon>Oxyuroidea</taxon>
        <taxon>Oxyuridae</taxon>
        <taxon>Enterobius</taxon>
    </lineage>
</organism>
<reference evidence="3" key="1">
    <citation type="submission" date="2017-02" db="UniProtKB">
        <authorList>
            <consortium name="WormBaseParasite"/>
        </authorList>
    </citation>
    <scope>IDENTIFICATION</scope>
</reference>
<name>A0A0N4V0Q0_ENTVE</name>
<dbReference type="InterPro" id="IPR007174">
    <property type="entry name" value="Las1"/>
</dbReference>
<evidence type="ECO:0000313" key="2">
    <source>
        <dbReference type="Proteomes" id="UP000274131"/>
    </source>
</evidence>
<dbReference type="WBParaSite" id="EVEC_0000350001-mRNA-1">
    <property type="protein sequence ID" value="EVEC_0000350001-mRNA-1"/>
    <property type="gene ID" value="EVEC_0000350001"/>
</dbReference>
<dbReference type="EMBL" id="UXUI01007533">
    <property type="protein sequence ID" value="VDD88065.1"/>
    <property type="molecule type" value="Genomic_DNA"/>
</dbReference>
<dbReference type="GO" id="GO:0000460">
    <property type="term" value="P:maturation of 5.8S rRNA"/>
    <property type="evidence" value="ECO:0007669"/>
    <property type="project" value="TreeGrafter"/>
</dbReference>
<protein>
    <submittedName>
        <fullName evidence="3">TFIIB domain-containing protein</fullName>
    </submittedName>
</protein>
<dbReference type="GO" id="GO:0090730">
    <property type="term" value="C:Las1 complex"/>
    <property type="evidence" value="ECO:0007669"/>
    <property type="project" value="InterPro"/>
</dbReference>
<accession>A0A0N4V0Q0</accession>
<dbReference type="PANTHER" id="PTHR15002:SF0">
    <property type="entry name" value="RIBOSOMAL BIOGENESIS PROTEIN LAS1L"/>
    <property type="match status" value="1"/>
</dbReference>
<evidence type="ECO:0000313" key="1">
    <source>
        <dbReference type="EMBL" id="VDD88065.1"/>
    </source>
</evidence>
<sequence>MGSRIRVPFTRREWDLMKEYYMSSDVDKLKEAVAMAGDSVHVAAEMTELLLRAIILDRETDPRDWFGLGYLRIVYSTVIIRVVNYASEIGQSNMSSPRTVLNAARELGIPDWVVEVRHAAAHKLFPSIPTFRKAAAFCHNWLWSSSSEIHWGRPVEEAMNAVMKEETVTPCEEAVGLITKYITYRMKHPDKKVSDQEIRSSGVVHEVYNFIVADARDRGVVQDSLVKDKIEKRLINS</sequence>
<dbReference type="GO" id="GO:0000470">
    <property type="term" value="P:maturation of LSU-rRNA"/>
    <property type="evidence" value="ECO:0007669"/>
    <property type="project" value="TreeGrafter"/>
</dbReference>
<gene>
    <name evidence="1" type="ORF">EVEC_LOCUS3208</name>
</gene>
<reference evidence="1 2" key="2">
    <citation type="submission" date="2018-10" db="EMBL/GenBank/DDBJ databases">
        <authorList>
            <consortium name="Pathogen Informatics"/>
        </authorList>
    </citation>
    <scope>NUCLEOTIDE SEQUENCE [LARGE SCALE GENOMIC DNA]</scope>
</reference>
<keyword evidence="2" id="KW-1185">Reference proteome</keyword>
<dbReference type="AlphaFoldDB" id="A0A0N4V0Q0"/>